<evidence type="ECO:0000256" key="3">
    <source>
        <dbReference type="ARBA" id="ARBA00004906"/>
    </source>
</evidence>
<dbReference type="GO" id="GO:0016567">
    <property type="term" value="P:protein ubiquitination"/>
    <property type="evidence" value="ECO:0007669"/>
    <property type="project" value="InterPro"/>
</dbReference>
<dbReference type="GO" id="GO:0016020">
    <property type="term" value="C:membrane"/>
    <property type="evidence" value="ECO:0007669"/>
    <property type="project" value="UniProtKB-SubCell"/>
</dbReference>
<keyword evidence="10" id="KW-0862">Zinc</keyword>
<evidence type="ECO:0000256" key="13">
    <source>
        <dbReference type="PROSITE-ProRule" id="PRU00175"/>
    </source>
</evidence>
<keyword evidence="16" id="KW-1185">Reference proteome</keyword>
<evidence type="ECO:0000256" key="9">
    <source>
        <dbReference type="ARBA" id="ARBA00022786"/>
    </source>
</evidence>
<evidence type="ECO:0000256" key="2">
    <source>
        <dbReference type="ARBA" id="ARBA00004167"/>
    </source>
</evidence>
<dbReference type="Proteomes" id="UP000824469">
    <property type="component" value="Unassembled WGS sequence"/>
</dbReference>
<protein>
    <recommendedName>
        <fullName evidence="4">RING-type E3 ubiquitin transferase</fullName>
        <ecNumber evidence="4">2.3.2.27</ecNumber>
    </recommendedName>
</protein>
<feature type="non-terminal residue" evidence="15">
    <location>
        <position position="1"/>
    </location>
</feature>
<evidence type="ECO:0000256" key="5">
    <source>
        <dbReference type="ARBA" id="ARBA00022679"/>
    </source>
</evidence>
<keyword evidence="5" id="KW-0808">Transferase</keyword>
<dbReference type="InterPro" id="IPR044600">
    <property type="entry name" value="ATL1/ATL16-like"/>
</dbReference>
<organism evidence="15 16">
    <name type="scientific">Taxus chinensis</name>
    <name type="common">Chinese yew</name>
    <name type="synonym">Taxus wallichiana var. chinensis</name>
    <dbReference type="NCBI Taxonomy" id="29808"/>
    <lineage>
        <taxon>Eukaryota</taxon>
        <taxon>Viridiplantae</taxon>
        <taxon>Streptophyta</taxon>
        <taxon>Embryophyta</taxon>
        <taxon>Tracheophyta</taxon>
        <taxon>Spermatophyta</taxon>
        <taxon>Pinopsida</taxon>
        <taxon>Pinidae</taxon>
        <taxon>Conifers II</taxon>
        <taxon>Cupressales</taxon>
        <taxon>Taxaceae</taxon>
        <taxon>Taxus</taxon>
    </lineage>
</organism>
<evidence type="ECO:0000259" key="14">
    <source>
        <dbReference type="PROSITE" id="PS50089"/>
    </source>
</evidence>
<dbReference type="GO" id="GO:0008270">
    <property type="term" value="F:zinc ion binding"/>
    <property type="evidence" value="ECO:0007669"/>
    <property type="project" value="UniProtKB-KW"/>
</dbReference>
<evidence type="ECO:0000256" key="10">
    <source>
        <dbReference type="ARBA" id="ARBA00022833"/>
    </source>
</evidence>
<accession>A0AA38C1M8</accession>
<evidence type="ECO:0000256" key="8">
    <source>
        <dbReference type="ARBA" id="ARBA00022771"/>
    </source>
</evidence>
<evidence type="ECO:0000313" key="16">
    <source>
        <dbReference type="Proteomes" id="UP000824469"/>
    </source>
</evidence>
<keyword evidence="9" id="KW-0833">Ubl conjugation pathway</keyword>
<reference evidence="15 16" key="1">
    <citation type="journal article" date="2021" name="Nat. Plants">
        <title>The Taxus genome provides insights into paclitaxel biosynthesis.</title>
        <authorList>
            <person name="Xiong X."/>
            <person name="Gou J."/>
            <person name="Liao Q."/>
            <person name="Li Y."/>
            <person name="Zhou Q."/>
            <person name="Bi G."/>
            <person name="Li C."/>
            <person name="Du R."/>
            <person name="Wang X."/>
            <person name="Sun T."/>
            <person name="Guo L."/>
            <person name="Liang H."/>
            <person name="Lu P."/>
            <person name="Wu Y."/>
            <person name="Zhang Z."/>
            <person name="Ro D.K."/>
            <person name="Shang Y."/>
            <person name="Huang S."/>
            <person name="Yan J."/>
        </authorList>
    </citation>
    <scope>NUCLEOTIDE SEQUENCE [LARGE SCALE GENOMIC DNA]</scope>
    <source>
        <strain evidence="15">Ta-2019</strain>
    </source>
</reference>
<evidence type="ECO:0000256" key="1">
    <source>
        <dbReference type="ARBA" id="ARBA00000900"/>
    </source>
</evidence>
<evidence type="ECO:0000256" key="6">
    <source>
        <dbReference type="ARBA" id="ARBA00022692"/>
    </source>
</evidence>
<comment type="caution">
    <text evidence="15">The sequence shown here is derived from an EMBL/GenBank/DDBJ whole genome shotgun (WGS) entry which is preliminary data.</text>
</comment>
<dbReference type="PROSITE" id="PS50089">
    <property type="entry name" value="ZF_RING_2"/>
    <property type="match status" value="1"/>
</dbReference>
<dbReference type="EC" id="2.3.2.27" evidence="4"/>
<evidence type="ECO:0000256" key="7">
    <source>
        <dbReference type="ARBA" id="ARBA00022723"/>
    </source>
</evidence>
<dbReference type="EMBL" id="JAHRHJ020003194">
    <property type="protein sequence ID" value="KAH9292280.1"/>
    <property type="molecule type" value="Genomic_DNA"/>
</dbReference>
<evidence type="ECO:0000256" key="11">
    <source>
        <dbReference type="ARBA" id="ARBA00022989"/>
    </source>
</evidence>
<keyword evidence="8 13" id="KW-0863">Zinc-finger</keyword>
<keyword evidence="12" id="KW-0472">Membrane</keyword>
<keyword evidence="7" id="KW-0479">Metal-binding</keyword>
<dbReference type="Pfam" id="PF13639">
    <property type="entry name" value="zf-RING_2"/>
    <property type="match status" value="1"/>
</dbReference>
<proteinExistence type="predicted"/>
<dbReference type="SUPFAM" id="SSF57850">
    <property type="entry name" value="RING/U-box"/>
    <property type="match status" value="1"/>
</dbReference>
<dbReference type="CDD" id="cd16461">
    <property type="entry name" value="RING-H2_EL5-like"/>
    <property type="match status" value="1"/>
</dbReference>
<dbReference type="InterPro" id="IPR001841">
    <property type="entry name" value="Znf_RING"/>
</dbReference>
<feature type="domain" description="RING-type" evidence="14">
    <location>
        <begin position="94"/>
        <end position="136"/>
    </location>
</feature>
<sequence>IRPQQQNHDCGGNRSVRGGFVRVHAASLCKVVLEILCQIFEAAAAEICVPQAVLFCGRGGSRETVAPWVWLKRFWSLCLCLSTRRINFTAGMDCAVCLSEFTENEKGRILPKCKHSFHIECIDMWFHSHSTCPLCRSSAQAQESEVQKSAKIEDVSCSDLNLEEGQTSEGRTNRRLPQIVIDIPRRRNDTFSLSPNGYLPNLRQFLPIFVLFRGC</sequence>
<evidence type="ECO:0000256" key="12">
    <source>
        <dbReference type="ARBA" id="ARBA00023136"/>
    </source>
</evidence>
<keyword evidence="6" id="KW-0812">Transmembrane</keyword>
<dbReference type="PANTHER" id="PTHR46913">
    <property type="entry name" value="RING-H2 FINGER PROTEIN ATL16"/>
    <property type="match status" value="1"/>
</dbReference>
<gene>
    <name evidence="15" type="ORF">KI387_042534</name>
</gene>
<comment type="catalytic activity">
    <reaction evidence="1">
        <text>S-ubiquitinyl-[E2 ubiquitin-conjugating enzyme]-L-cysteine + [acceptor protein]-L-lysine = [E2 ubiquitin-conjugating enzyme]-L-cysteine + N(6)-ubiquitinyl-[acceptor protein]-L-lysine.</text>
        <dbReference type="EC" id="2.3.2.27"/>
    </reaction>
</comment>
<comment type="pathway">
    <text evidence="3">Protein modification; protein ubiquitination.</text>
</comment>
<dbReference type="PANTHER" id="PTHR46913:SF1">
    <property type="entry name" value="RING-H2 FINGER PROTEIN ATL16"/>
    <property type="match status" value="1"/>
</dbReference>
<dbReference type="AlphaFoldDB" id="A0AA38C1M8"/>
<dbReference type="InterPro" id="IPR013083">
    <property type="entry name" value="Znf_RING/FYVE/PHD"/>
</dbReference>
<dbReference type="Gene3D" id="3.30.40.10">
    <property type="entry name" value="Zinc/RING finger domain, C3HC4 (zinc finger)"/>
    <property type="match status" value="1"/>
</dbReference>
<evidence type="ECO:0000313" key="15">
    <source>
        <dbReference type="EMBL" id="KAH9292280.1"/>
    </source>
</evidence>
<keyword evidence="11" id="KW-1133">Transmembrane helix</keyword>
<dbReference type="GO" id="GO:0061630">
    <property type="term" value="F:ubiquitin protein ligase activity"/>
    <property type="evidence" value="ECO:0007669"/>
    <property type="project" value="UniProtKB-EC"/>
</dbReference>
<comment type="subcellular location">
    <subcellularLocation>
        <location evidence="2">Membrane</location>
        <topology evidence="2">Single-pass membrane protein</topology>
    </subcellularLocation>
</comment>
<dbReference type="SMART" id="SM00184">
    <property type="entry name" value="RING"/>
    <property type="match status" value="1"/>
</dbReference>
<evidence type="ECO:0000256" key="4">
    <source>
        <dbReference type="ARBA" id="ARBA00012483"/>
    </source>
</evidence>
<name>A0AA38C1M8_TAXCH</name>